<dbReference type="PANTHER" id="PTHR23117">
    <property type="entry name" value="GUANYLATE KINASE-RELATED"/>
    <property type="match status" value="1"/>
</dbReference>
<dbReference type="AlphaFoldDB" id="A0A955I820"/>
<accession>A0A955I820</accession>
<reference evidence="5" key="2">
    <citation type="journal article" date="2021" name="Microbiome">
        <title>Successional dynamics and alternative stable states in a saline activated sludge microbial community over 9 years.</title>
        <authorList>
            <person name="Wang Y."/>
            <person name="Ye J."/>
            <person name="Ju F."/>
            <person name="Liu L."/>
            <person name="Boyd J.A."/>
            <person name="Deng Y."/>
            <person name="Parks D.H."/>
            <person name="Jiang X."/>
            <person name="Yin X."/>
            <person name="Woodcroft B.J."/>
            <person name="Tyson G.W."/>
            <person name="Hugenholtz P."/>
            <person name="Polz M.F."/>
            <person name="Zhang T."/>
        </authorList>
    </citation>
    <scope>NUCLEOTIDE SEQUENCE</scope>
    <source>
        <strain evidence="5">HKST-UBA15</strain>
    </source>
</reference>
<dbReference type="InterPro" id="IPR027417">
    <property type="entry name" value="P-loop_NTPase"/>
</dbReference>
<evidence type="ECO:0000256" key="3">
    <source>
        <dbReference type="ARBA" id="ARBA00022777"/>
    </source>
</evidence>
<dbReference type="Gene3D" id="3.40.50.300">
    <property type="entry name" value="P-loop containing nucleotide triphosphate hydrolases"/>
    <property type="match status" value="1"/>
</dbReference>
<protein>
    <recommendedName>
        <fullName evidence="4">Guanylate kinase-like domain-containing protein</fullName>
    </recommendedName>
</protein>
<dbReference type="GO" id="GO:0005829">
    <property type="term" value="C:cytosol"/>
    <property type="evidence" value="ECO:0007669"/>
    <property type="project" value="TreeGrafter"/>
</dbReference>
<dbReference type="Pfam" id="PF00625">
    <property type="entry name" value="Guanylate_kin"/>
    <property type="match status" value="1"/>
</dbReference>
<dbReference type="SMART" id="SM00072">
    <property type="entry name" value="GuKc"/>
    <property type="match status" value="1"/>
</dbReference>
<gene>
    <name evidence="5" type="ORF">KC675_03570</name>
</gene>
<dbReference type="Gene3D" id="3.30.63.10">
    <property type="entry name" value="Guanylate Kinase phosphate binding domain"/>
    <property type="match status" value="1"/>
</dbReference>
<name>A0A955I820_9BACT</name>
<dbReference type="EMBL" id="JAGQLL010000041">
    <property type="protein sequence ID" value="MCA9380231.1"/>
    <property type="molecule type" value="Genomic_DNA"/>
</dbReference>
<evidence type="ECO:0000256" key="2">
    <source>
        <dbReference type="ARBA" id="ARBA00022679"/>
    </source>
</evidence>
<dbReference type="GO" id="GO:0004385">
    <property type="term" value="F:GMP kinase activity"/>
    <property type="evidence" value="ECO:0007669"/>
    <property type="project" value="TreeGrafter"/>
</dbReference>
<feature type="domain" description="Guanylate kinase-like" evidence="4">
    <location>
        <begin position="20"/>
        <end position="208"/>
    </location>
</feature>
<dbReference type="InterPro" id="IPR008144">
    <property type="entry name" value="Guanylate_kin-like_dom"/>
</dbReference>
<reference evidence="5" key="1">
    <citation type="submission" date="2020-04" db="EMBL/GenBank/DDBJ databases">
        <authorList>
            <person name="Zhang T."/>
        </authorList>
    </citation>
    <scope>NUCLEOTIDE SEQUENCE</scope>
    <source>
        <strain evidence="5">HKST-UBA15</strain>
    </source>
</reference>
<comment type="similarity">
    <text evidence="1">Belongs to the guanylate kinase family.</text>
</comment>
<evidence type="ECO:0000313" key="6">
    <source>
        <dbReference type="Proteomes" id="UP000745577"/>
    </source>
</evidence>
<organism evidence="5 6">
    <name type="scientific">Candidatus Dojkabacteria bacterium</name>
    <dbReference type="NCBI Taxonomy" id="2099670"/>
    <lineage>
        <taxon>Bacteria</taxon>
        <taxon>Candidatus Dojkabacteria</taxon>
    </lineage>
</organism>
<comment type="caution">
    <text evidence="5">The sequence shown here is derived from an EMBL/GenBank/DDBJ whole genome shotgun (WGS) entry which is preliminary data.</text>
</comment>
<keyword evidence="3" id="KW-0418">Kinase</keyword>
<proteinExistence type="inferred from homology"/>
<evidence type="ECO:0000313" key="5">
    <source>
        <dbReference type="EMBL" id="MCA9380231.1"/>
    </source>
</evidence>
<sequence length="208" mass="24321">MLTNEKLKRHLADFPVRPDIKVDVISGPTAIGKHTIVSQLQSTHKFLVPTTTRPPLRDEVNGINYFFVTKTDFVRGLLNGKYATGFILENHYYGFSVQELEKATSSEFRTIAIIYYKVLDQFIEKFPNSFIHFMFPPFTNSGLELIKRRMLSKTVWNFEQRWRDTLEQMNAMYVTKPSLLEKFPNSKLYKIKDERSASKLIKDLKKSK</sequence>
<dbReference type="PROSITE" id="PS50052">
    <property type="entry name" value="GUANYLATE_KINASE_2"/>
    <property type="match status" value="1"/>
</dbReference>
<keyword evidence="2" id="KW-0808">Transferase</keyword>
<dbReference type="InterPro" id="IPR008145">
    <property type="entry name" value="GK/Ca_channel_bsu"/>
</dbReference>
<dbReference type="Proteomes" id="UP000745577">
    <property type="component" value="Unassembled WGS sequence"/>
</dbReference>
<evidence type="ECO:0000259" key="4">
    <source>
        <dbReference type="PROSITE" id="PS50052"/>
    </source>
</evidence>
<dbReference type="PANTHER" id="PTHR23117:SF13">
    <property type="entry name" value="GUANYLATE KINASE"/>
    <property type="match status" value="1"/>
</dbReference>
<dbReference type="SUPFAM" id="SSF52540">
    <property type="entry name" value="P-loop containing nucleoside triphosphate hydrolases"/>
    <property type="match status" value="1"/>
</dbReference>
<evidence type="ECO:0000256" key="1">
    <source>
        <dbReference type="ARBA" id="ARBA00005790"/>
    </source>
</evidence>